<evidence type="ECO:0000256" key="2">
    <source>
        <dbReference type="ARBA" id="ARBA00010271"/>
    </source>
</evidence>
<keyword evidence="7" id="KW-1185">Reference proteome</keyword>
<keyword evidence="4" id="KW-1133">Transmembrane helix</keyword>
<proteinExistence type="inferred from homology"/>
<feature type="transmembrane region" description="Helical" evidence="4">
    <location>
        <begin position="238"/>
        <end position="259"/>
    </location>
</feature>
<dbReference type="PANTHER" id="PTHR11062:SF376">
    <property type="entry name" value="EXOSTOSIN FAMILY PROTEIN"/>
    <property type="match status" value="1"/>
</dbReference>
<keyword evidence="4" id="KW-0472">Membrane</keyword>
<dbReference type="PANTHER" id="PTHR11062">
    <property type="entry name" value="EXOSTOSIN HEPARAN SULFATE GLYCOSYLTRANSFERASE -RELATED"/>
    <property type="match status" value="1"/>
</dbReference>
<dbReference type="InterPro" id="IPR004263">
    <property type="entry name" value="Exostosin"/>
</dbReference>
<dbReference type="OrthoDB" id="527242at2759"/>
<dbReference type="Proteomes" id="UP000236333">
    <property type="component" value="Unassembled WGS sequence"/>
</dbReference>
<keyword evidence="6" id="KW-0808">Transferase</keyword>
<accession>A0A2J8A2N7</accession>
<evidence type="ECO:0000259" key="5">
    <source>
        <dbReference type="Pfam" id="PF03016"/>
    </source>
</evidence>
<dbReference type="InterPro" id="IPR040911">
    <property type="entry name" value="Exostosin_GT47"/>
</dbReference>
<evidence type="ECO:0000313" key="7">
    <source>
        <dbReference type="Proteomes" id="UP000236333"/>
    </source>
</evidence>
<dbReference type="AlphaFoldDB" id="A0A2J8A2N7"/>
<keyword evidence="3" id="KW-0333">Golgi apparatus</keyword>
<dbReference type="GO" id="GO:0016757">
    <property type="term" value="F:glycosyltransferase activity"/>
    <property type="evidence" value="ECO:0007669"/>
    <property type="project" value="InterPro"/>
</dbReference>
<evidence type="ECO:0000256" key="1">
    <source>
        <dbReference type="ARBA" id="ARBA00004323"/>
    </source>
</evidence>
<protein>
    <submittedName>
        <fullName evidence="6">Putative glucuronosyltransferase</fullName>
    </submittedName>
</protein>
<gene>
    <name evidence="6" type="ORF">TSOC_006820</name>
</gene>
<organism evidence="6 7">
    <name type="scientific">Tetrabaena socialis</name>
    <dbReference type="NCBI Taxonomy" id="47790"/>
    <lineage>
        <taxon>Eukaryota</taxon>
        <taxon>Viridiplantae</taxon>
        <taxon>Chlorophyta</taxon>
        <taxon>core chlorophytes</taxon>
        <taxon>Chlorophyceae</taxon>
        <taxon>CS clade</taxon>
        <taxon>Chlamydomonadales</taxon>
        <taxon>Tetrabaenaceae</taxon>
        <taxon>Tetrabaena</taxon>
    </lineage>
</organism>
<keyword evidence="4" id="KW-0812">Transmembrane</keyword>
<comment type="caution">
    <text evidence="6">The sequence shown here is derived from an EMBL/GenBank/DDBJ whole genome shotgun (WGS) entry which is preliminary data.</text>
</comment>
<evidence type="ECO:0000313" key="6">
    <source>
        <dbReference type="EMBL" id="PNH06748.1"/>
    </source>
</evidence>
<dbReference type="GO" id="GO:0000139">
    <property type="term" value="C:Golgi membrane"/>
    <property type="evidence" value="ECO:0007669"/>
    <property type="project" value="UniProtKB-SubCell"/>
</dbReference>
<sequence length="416" mass="46544">MYRRWGHVDRATARALFERMTATGARVGHVGDDDAATWYYIPVRLRRSMSEAPNFEAALQYVREVYPFWNRTQGHRHFVVHMGDLGRAETDRSQWTQNLTFVTHWGLFAERMHPNPEYAARGSKWPASHRNATDIVLPVFFSSGKFVCPSIPTILIQRVCGDHSKPRLDGVWPNCATTANSMYSGGIRQLVHLHHWNRTGFFIRLGDPQYGTHLLTARYCWGPMGGGHGQRQARRRSLVVGIYTVVIQAVLSGCVPVAISDNVLEAFEPFLDWNSFGVRVAEADIPRLHEVLAAITPQEYAHKVSRLRCAAQHMAFSTFTGAFLGEDGRFDAFETLLEILRVKAAHPNAPPEQLRQLDPEFDAFMNCRDFSGGGGPSDGTGSGRLCSVAPFDAGNSKVKMCRNWKRGASPPIALGY</sequence>
<comment type="similarity">
    <text evidence="2">Belongs to the glycosyltransferase 47 family.</text>
</comment>
<dbReference type="EMBL" id="PGGS01000217">
    <property type="protein sequence ID" value="PNH06748.1"/>
    <property type="molecule type" value="Genomic_DNA"/>
</dbReference>
<reference evidence="6 7" key="1">
    <citation type="journal article" date="2017" name="Mol. Biol. Evol.">
        <title>The 4-celled Tetrabaena socialis nuclear genome reveals the essential components for genetic control of cell number at the origin of multicellularity in the volvocine lineage.</title>
        <authorList>
            <person name="Featherston J."/>
            <person name="Arakaki Y."/>
            <person name="Hanschen E.R."/>
            <person name="Ferris P.J."/>
            <person name="Michod R.E."/>
            <person name="Olson B.J.S.C."/>
            <person name="Nozaki H."/>
            <person name="Durand P.M."/>
        </authorList>
    </citation>
    <scope>NUCLEOTIDE SEQUENCE [LARGE SCALE GENOMIC DNA]</scope>
    <source>
        <strain evidence="6 7">NIES-571</strain>
    </source>
</reference>
<evidence type="ECO:0000256" key="3">
    <source>
        <dbReference type="ARBA" id="ARBA00023034"/>
    </source>
</evidence>
<name>A0A2J8A2N7_9CHLO</name>
<comment type="subcellular location">
    <subcellularLocation>
        <location evidence="1">Golgi apparatus membrane</location>
        <topology evidence="1">Single-pass type II membrane protein</topology>
    </subcellularLocation>
</comment>
<dbReference type="Pfam" id="PF03016">
    <property type="entry name" value="Exostosin_GT47"/>
    <property type="match status" value="1"/>
</dbReference>
<evidence type="ECO:0000256" key="4">
    <source>
        <dbReference type="SAM" id="Phobius"/>
    </source>
</evidence>
<feature type="domain" description="Exostosin GT47" evidence="5">
    <location>
        <begin position="29"/>
        <end position="294"/>
    </location>
</feature>